<reference evidence="2 3" key="1">
    <citation type="submission" date="2018-02" db="EMBL/GenBank/DDBJ databases">
        <title>The genomes of Aspergillus section Nigri reveals drivers in fungal speciation.</title>
        <authorList>
            <consortium name="DOE Joint Genome Institute"/>
            <person name="Vesth T.C."/>
            <person name="Nybo J."/>
            <person name="Theobald S."/>
            <person name="Brandl J."/>
            <person name="Frisvad J.C."/>
            <person name="Nielsen K.F."/>
            <person name="Lyhne E.K."/>
            <person name="Kogle M.E."/>
            <person name="Kuo A."/>
            <person name="Riley R."/>
            <person name="Clum A."/>
            <person name="Nolan M."/>
            <person name="Lipzen A."/>
            <person name="Salamov A."/>
            <person name="Henrissat B."/>
            <person name="Wiebenga A."/>
            <person name="De vries R.P."/>
            <person name="Grigoriev I.V."/>
            <person name="Mortensen U.H."/>
            <person name="Andersen M.R."/>
            <person name="Baker S.E."/>
        </authorList>
    </citation>
    <scope>NUCLEOTIDE SEQUENCE [LARGE SCALE GENOMIC DNA]</scope>
    <source>
        <strain evidence="2 3">CBS 121057</strain>
    </source>
</reference>
<evidence type="ECO:0000256" key="1">
    <source>
        <dbReference type="SAM" id="MobiDB-lite"/>
    </source>
</evidence>
<keyword evidence="3" id="KW-1185">Reference proteome</keyword>
<feature type="region of interest" description="Disordered" evidence="1">
    <location>
        <begin position="40"/>
        <end position="100"/>
    </location>
</feature>
<dbReference type="EMBL" id="KZ826381">
    <property type="protein sequence ID" value="PYI03372.1"/>
    <property type="molecule type" value="Genomic_DNA"/>
</dbReference>
<protein>
    <submittedName>
        <fullName evidence="2">Uncharacterized protein</fullName>
    </submittedName>
</protein>
<proteinExistence type="predicted"/>
<name>A0A319DZX8_ASPSB</name>
<dbReference type="VEuPathDB" id="FungiDB:BO78DRAFT_197012"/>
<organism evidence="2 3">
    <name type="scientific">Aspergillus sclerotiicarbonarius (strain CBS 121057 / IBT 28362)</name>
    <dbReference type="NCBI Taxonomy" id="1448318"/>
    <lineage>
        <taxon>Eukaryota</taxon>
        <taxon>Fungi</taxon>
        <taxon>Dikarya</taxon>
        <taxon>Ascomycota</taxon>
        <taxon>Pezizomycotina</taxon>
        <taxon>Eurotiomycetes</taxon>
        <taxon>Eurotiomycetidae</taxon>
        <taxon>Eurotiales</taxon>
        <taxon>Aspergillaceae</taxon>
        <taxon>Aspergillus</taxon>
        <taxon>Aspergillus subgen. Circumdati</taxon>
    </lineage>
</organism>
<evidence type="ECO:0000313" key="2">
    <source>
        <dbReference type="EMBL" id="PYI03372.1"/>
    </source>
</evidence>
<sequence>MVGLGEDPLSHIRPVPCISGIRQIVLPKAALWLDGGSLVQALSGPPPQRGDLQKNGPQQTHSQIVPWRAVKQPWNRPRISDPDDPWMESHCETHATGNRP</sequence>
<evidence type="ECO:0000313" key="3">
    <source>
        <dbReference type="Proteomes" id="UP000248423"/>
    </source>
</evidence>
<dbReference type="OrthoDB" id="4479296at2759"/>
<dbReference type="Proteomes" id="UP000248423">
    <property type="component" value="Unassembled WGS sequence"/>
</dbReference>
<accession>A0A319DZX8</accession>
<dbReference type="AlphaFoldDB" id="A0A319DZX8"/>
<gene>
    <name evidence="2" type="ORF">BO78DRAFT_197012</name>
</gene>